<evidence type="ECO:0000256" key="4">
    <source>
        <dbReference type="SAM" id="SignalP"/>
    </source>
</evidence>
<dbReference type="SMART" id="SM00248">
    <property type="entry name" value="ANK"/>
    <property type="match status" value="5"/>
</dbReference>
<dbReference type="InterPro" id="IPR002110">
    <property type="entry name" value="Ankyrin_rpt"/>
</dbReference>
<keyword evidence="6" id="KW-1185">Reference proteome</keyword>
<keyword evidence="1" id="KW-0677">Repeat</keyword>
<dbReference type="RefSeq" id="WP_166639001.1">
    <property type="nucleotide sequence ID" value="NZ_SNYR01000002.1"/>
</dbReference>
<dbReference type="PANTHER" id="PTHR24171">
    <property type="entry name" value="ANKYRIN REPEAT DOMAIN-CONTAINING PROTEIN 39-RELATED"/>
    <property type="match status" value="1"/>
</dbReference>
<comment type="caution">
    <text evidence="5">The sequence shown here is derived from an EMBL/GenBank/DDBJ whole genome shotgun (WGS) entry which is preliminary data.</text>
</comment>
<gene>
    <name evidence="5" type="ORF">ATL17_2145</name>
</gene>
<accession>A0A4R6VPE0</accession>
<sequence length="230" mass="24806">MINKWKSIIIAISLCSLSAEISLGNDALYKAVQDQNAEMVQSELAAGADANYFKKGAFTALGMAAYKGDAEIAKLLIDAGADVNQPVRPGSEDRPLSLAAVSSRDAADLIALLIESGAETEFESGEWVMTPLQLAIMNHRTDHALAFITAGVDLNAPDKVGDPSLHGAIYQRNEKVVRALLENGVDPAVLNNDGLNAFQFSKKWERESFALPLLKEYHPEFCGSNPCDIE</sequence>
<dbReference type="Pfam" id="PF12796">
    <property type="entry name" value="Ank_2"/>
    <property type="match status" value="2"/>
</dbReference>
<organism evidence="5 6">
    <name type="scientific">Maritalea mobilis</name>
    <dbReference type="NCBI Taxonomy" id="483324"/>
    <lineage>
        <taxon>Bacteria</taxon>
        <taxon>Pseudomonadati</taxon>
        <taxon>Pseudomonadota</taxon>
        <taxon>Alphaproteobacteria</taxon>
        <taxon>Hyphomicrobiales</taxon>
        <taxon>Devosiaceae</taxon>
        <taxon>Maritalea</taxon>
    </lineage>
</organism>
<dbReference type="PROSITE" id="PS50297">
    <property type="entry name" value="ANK_REP_REGION"/>
    <property type="match status" value="1"/>
</dbReference>
<feature type="repeat" description="ANK" evidence="3">
    <location>
        <begin position="56"/>
        <end position="88"/>
    </location>
</feature>
<keyword evidence="4" id="KW-0732">Signal</keyword>
<proteinExistence type="predicted"/>
<evidence type="ECO:0000313" key="5">
    <source>
        <dbReference type="EMBL" id="TDQ64132.1"/>
    </source>
</evidence>
<evidence type="ECO:0000256" key="1">
    <source>
        <dbReference type="ARBA" id="ARBA00022737"/>
    </source>
</evidence>
<protein>
    <submittedName>
        <fullName evidence="5">Ankyrin repeat protein</fullName>
    </submittedName>
</protein>
<name>A0A4R6VPE0_9HYPH</name>
<feature type="signal peptide" evidence="4">
    <location>
        <begin position="1"/>
        <end position="21"/>
    </location>
</feature>
<dbReference type="EMBL" id="SNYR01000002">
    <property type="protein sequence ID" value="TDQ64132.1"/>
    <property type="molecule type" value="Genomic_DNA"/>
</dbReference>
<dbReference type="PROSITE" id="PS50088">
    <property type="entry name" value="ANK_REPEAT"/>
    <property type="match status" value="2"/>
</dbReference>
<feature type="chain" id="PRO_5020483658" evidence="4">
    <location>
        <begin position="22"/>
        <end position="230"/>
    </location>
</feature>
<evidence type="ECO:0000313" key="6">
    <source>
        <dbReference type="Proteomes" id="UP000295391"/>
    </source>
</evidence>
<evidence type="ECO:0000256" key="3">
    <source>
        <dbReference type="PROSITE-ProRule" id="PRU00023"/>
    </source>
</evidence>
<reference evidence="5 6" key="1">
    <citation type="submission" date="2019-03" db="EMBL/GenBank/DDBJ databases">
        <title>Genomic Encyclopedia of Type Strains, Phase III (KMG-III): the genomes of soil and plant-associated and newly described type strains.</title>
        <authorList>
            <person name="Whitman W."/>
        </authorList>
    </citation>
    <scope>NUCLEOTIDE SEQUENCE [LARGE SCALE GENOMIC DNA]</scope>
    <source>
        <strain evidence="5 6">CGMCC 1.7002</strain>
    </source>
</reference>
<dbReference type="Proteomes" id="UP000295391">
    <property type="component" value="Unassembled WGS sequence"/>
</dbReference>
<keyword evidence="2 3" id="KW-0040">ANK repeat</keyword>
<dbReference type="AlphaFoldDB" id="A0A4R6VPE0"/>
<dbReference type="SUPFAM" id="SSF48403">
    <property type="entry name" value="Ankyrin repeat"/>
    <property type="match status" value="1"/>
</dbReference>
<dbReference type="InterPro" id="IPR036770">
    <property type="entry name" value="Ankyrin_rpt-contain_sf"/>
</dbReference>
<dbReference type="Gene3D" id="1.25.40.20">
    <property type="entry name" value="Ankyrin repeat-containing domain"/>
    <property type="match status" value="1"/>
</dbReference>
<evidence type="ECO:0000256" key="2">
    <source>
        <dbReference type="ARBA" id="ARBA00023043"/>
    </source>
</evidence>
<feature type="repeat" description="ANK" evidence="3">
    <location>
        <begin position="160"/>
        <end position="192"/>
    </location>
</feature>